<sequence>MRSLRGFRTPILVESHVNDHIWAKREMRSQKSPFSPGLHQLIPNVTLMVVGGHGTFIISCSKQLRWKEHVHGKYGYFIPGKERCLCAQF</sequence>
<dbReference type="WBParaSite" id="L893_g30193.t1">
    <property type="protein sequence ID" value="L893_g30193.t1"/>
    <property type="gene ID" value="L893_g30193"/>
</dbReference>
<dbReference type="Proteomes" id="UP000095287">
    <property type="component" value="Unplaced"/>
</dbReference>
<dbReference type="AlphaFoldDB" id="A0A1I7ZVJ5"/>
<protein>
    <submittedName>
        <fullName evidence="2">Ovule protein</fullName>
    </submittedName>
</protein>
<proteinExistence type="predicted"/>
<evidence type="ECO:0000313" key="2">
    <source>
        <dbReference type="WBParaSite" id="L893_g30193.t1"/>
    </source>
</evidence>
<evidence type="ECO:0000313" key="1">
    <source>
        <dbReference type="Proteomes" id="UP000095287"/>
    </source>
</evidence>
<keyword evidence="1" id="KW-1185">Reference proteome</keyword>
<accession>A0A1I7ZVJ5</accession>
<organism evidence="1 2">
    <name type="scientific">Steinernema glaseri</name>
    <dbReference type="NCBI Taxonomy" id="37863"/>
    <lineage>
        <taxon>Eukaryota</taxon>
        <taxon>Metazoa</taxon>
        <taxon>Ecdysozoa</taxon>
        <taxon>Nematoda</taxon>
        <taxon>Chromadorea</taxon>
        <taxon>Rhabditida</taxon>
        <taxon>Tylenchina</taxon>
        <taxon>Panagrolaimomorpha</taxon>
        <taxon>Strongyloidoidea</taxon>
        <taxon>Steinernematidae</taxon>
        <taxon>Steinernema</taxon>
    </lineage>
</organism>
<name>A0A1I7ZVJ5_9BILA</name>
<reference evidence="2" key="1">
    <citation type="submission" date="2016-11" db="UniProtKB">
        <authorList>
            <consortium name="WormBaseParasite"/>
        </authorList>
    </citation>
    <scope>IDENTIFICATION</scope>
</reference>